<dbReference type="Proteomes" id="UP000013525">
    <property type="component" value="Unassembled WGS sequence"/>
</dbReference>
<comment type="caution">
    <text evidence="1">The sequence shown here is derived from an EMBL/GenBank/DDBJ whole genome shotgun (WGS) entry which is preliminary data.</text>
</comment>
<sequence length="32" mass="3865">MGRRPRSRGVRVWRRHPCSVRRSVVLTKWACD</sequence>
<reference evidence="1 2" key="1">
    <citation type="journal article" date="2013" name="Genome Announc.">
        <title>Draft Genome Sequence of Rhodococcus rhodnii Strain LMG5362, a Symbiont of Rhodnius prolixus (Hemiptera, Reduviidae, Triatominae), the Principle Vector of Trypanosoma cruzi.</title>
        <authorList>
            <person name="Pachebat J.A."/>
            <person name="van Keulen G."/>
            <person name="Whitten M.M."/>
            <person name="Girdwood S."/>
            <person name="Del Sol R."/>
            <person name="Dyson P.J."/>
            <person name="Facey P.D."/>
        </authorList>
    </citation>
    <scope>NUCLEOTIDE SEQUENCE [LARGE SCALE GENOMIC DNA]</scope>
    <source>
        <strain evidence="1 2">LMG 5362</strain>
    </source>
</reference>
<name>R7WRD4_9NOCA</name>
<dbReference type="EMBL" id="APMY01000022">
    <property type="protein sequence ID" value="EOM77861.1"/>
    <property type="molecule type" value="Genomic_DNA"/>
</dbReference>
<evidence type="ECO:0000313" key="1">
    <source>
        <dbReference type="EMBL" id="EOM77861.1"/>
    </source>
</evidence>
<organism evidence="1 2">
    <name type="scientific">Rhodococcus rhodnii LMG 5362</name>
    <dbReference type="NCBI Taxonomy" id="1273125"/>
    <lineage>
        <taxon>Bacteria</taxon>
        <taxon>Bacillati</taxon>
        <taxon>Actinomycetota</taxon>
        <taxon>Actinomycetes</taxon>
        <taxon>Mycobacteriales</taxon>
        <taxon>Nocardiaceae</taxon>
        <taxon>Rhodococcus</taxon>
    </lineage>
</organism>
<dbReference type="AlphaFoldDB" id="R7WRD4"/>
<accession>R7WRD4</accession>
<keyword evidence="2" id="KW-1185">Reference proteome</keyword>
<evidence type="ECO:0000313" key="2">
    <source>
        <dbReference type="Proteomes" id="UP000013525"/>
    </source>
</evidence>
<protein>
    <submittedName>
        <fullName evidence="1">Uncharacterized protein</fullName>
    </submittedName>
</protein>
<proteinExistence type="predicted"/>
<gene>
    <name evidence="1" type="ORF">Rrhod_0754</name>
</gene>